<keyword evidence="8" id="KW-1133">Transmembrane helix</keyword>
<dbReference type="InterPro" id="IPR007812">
    <property type="entry name" value="T2SS_protein-GspL"/>
</dbReference>
<dbReference type="InterPro" id="IPR024230">
    <property type="entry name" value="GspL_cyto_dom"/>
</dbReference>
<dbReference type="SUPFAM" id="SSF53067">
    <property type="entry name" value="Actin-like ATPase domain"/>
    <property type="match status" value="1"/>
</dbReference>
<evidence type="ECO:0000313" key="13">
    <source>
        <dbReference type="EMBL" id="KGE05371.1"/>
    </source>
</evidence>
<dbReference type="AlphaFoldDB" id="A0A095Y014"/>
<evidence type="ECO:0000256" key="2">
    <source>
        <dbReference type="ARBA" id="ARBA00005318"/>
    </source>
</evidence>
<evidence type="ECO:0000259" key="12">
    <source>
        <dbReference type="Pfam" id="PF12693"/>
    </source>
</evidence>
<keyword evidence="3 10" id="KW-0813">Transport</keyword>
<keyword evidence="9" id="KW-0472">Membrane</keyword>
<feature type="domain" description="GspL periplasmic" evidence="12">
    <location>
        <begin position="245"/>
        <end position="396"/>
    </location>
</feature>
<dbReference type="OrthoDB" id="7011844at2"/>
<dbReference type="Gene3D" id="3.30.1360.100">
    <property type="entry name" value="General secretion pathway protein M, EpsM"/>
    <property type="match status" value="1"/>
</dbReference>
<evidence type="ECO:0000256" key="4">
    <source>
        <dbReference type="ARBA" id="ARBA00022475"/>
    </source>
</evidence>
<evidence type="ECO:0000256" key="9">
    <source>
        <dbReference type="ARBA" id="ARBA00023136"/>
    </source>
</evidence>
<keyword evidence="14" id="KW-1185">Reference proteome</keyword>
<dbReference type="GO" id="GO:0015628">
    <property type="term" value="P:protein secretion by the type II secretion system"/>
    <property type="evidence" value="ECO:0007669"/>
    <property type="project" value="InterPro"/>
</dbReference>
<dbReference type="InterPro" id="IPR043129">
    <property type="entry name" value="ATPase_NBD"/>
</dbReference>
<dbReference type="STRING" id="1265313.HRUBRA_00051"/>
<evidence type="ECO:0000256" key="3">
    <source>
        <dbReference type="ARBA" id="ARBA00022448"/>
    </source>
</evidence>
<reference evidence="13 14" key="1">
    <citation type="journal article" date="2014" name="Genome Announc.">
        <title>Genome Sequence of Gammaproteobacterial Pseudohaliea rubra Type Strain DSM 19751, Isolated from Coastal Seawater of the Mediterranean Sea.</title>
        <authorList>
            <person name="Spring S."/>
            <person name="Fiebig A."/>
            <person name="Riedel T."/>
            <person name="Goker M."/>
            <person name="Klenk H.P."/>
        </authorList>
    </citation>
    <scope>NUCLEOTIDE SEQUENCE [LARGE SCALE GENOMIC DNA]</scope>
    <source>
        <strain evidence="13 14">DSM 19751</strain>
    </source>
</reference>
<proteinExistence type="inferred from homology"/>
<dbReference type="EMBL" id="AUVB01000001">
    <property type="protein sequence ID" value="KGE05371.1"/>
    <property type="molecule type" value="Genomic_DNA"/>
</dbReference>
<dbReference type="HOGENOM" id="CLU_041016_2_0_6"/>
<gene>
    <name evidence="13" type="ORF">HRUBRA_00051</name>
</gene>
<dbReference type="GO" id="GO:0005886">
    <property type="term" value="C:plasma membrane"/>
    <property type="evidence" value="ECO:0007669"/>
    <property type="project" value="UniProtKB-SubCell"/>
</dbReference>
<name>A0A095Y014_9GAMM</name>
<keyword evidence="4" id="KW-1003">Cell membrane</keyword>
<comment type="subcellular location">
    <subcellularLocation>
        <location evidence="1">Cell inner membrane</location>
        <topology evidence="1">Single-pass membrane protein</topology>
    </subcellularLocation>
</comment>
<dbReference type="NCBIfam" id="TIGR01709">
    <property type="entry name" value="typeII_sec_gspL"/>
    <property type="match status" value="1"/>
</dbReference>
<dbReference type="eggNOG" id="COG3297">
    <property type="taxonomic scope" value="Bacteria"/>
</dbReference>
<evidence type="ECO:0000256" key="1">
    <source>
        <dbReference type="ARBA" id="ARBA00004377"/>
    </source>
</evidence>
<organism evidence="13 14">
    <name type="scientific">Pseudohaliea rubra DSM 19751</name>
    <dbReference type="NCBI Taxonomy" id="1265313"/>
    <lineage>
        <taxon>Bacteria</taxon>
        <taxon>Pseudomonadati</taxon>
        <taxon>Pseudomonadota</taxon>
        <taxon>Gammaproteobacteria</taxon>
        <taxon>Cellvibrionales</taxon>
        <taxon>Halieaceae</taxon>
        <taxon>Pseudohaliea</taxon>
    </lineage>
</organism>
<evidence type="ECO:0000256" key="7">
    <source>
        <dbReference type="ARBA" id="ARBA00022927"/>
    </source>
</evidence>
<evidence type="ECO:0000313" key="14">
    <source>
        <dbReference type="Proteomes" id="UP000029640"/>
    </source>
</evidence>
<comment type="similarity">
    <text evidence="2 10">Belongs to the GSP L family.</text>
</comment>
<dbReference type="Pfam" id="PF05134">
    <property type="entry name" value="T2SSL"/>
    <property type="match status" value="1"/>
</dbReference>
<evidence type="ECO:0000256" key="8">
    <source>
        <dbReference type="ARBA" id="ARBA00022989"/>
    </source>
</evidence>
<dbReference type="Proteomes" id="UP000029640">
    <property type="component" value="Unassembled WGS sequence"/>
</dbReference>
<dbReference type="GO" id="GO:0009276">
    <property type="term" value="C:Gram-negative-bacterium-type cell wall"/>
    <property type="evidence" value="ECO:0007669"/>
    <property type="project" value="InterPro"/>
</dbReference>
<comment type="caution">
    <text evidence="13">The sequence shown here is derived from an EMBL/GenBank/DDBJ whole genome shotgun (WGS) entry which is preliminary data.</text>
</comment>
<dbReference type="Gene3D" id="3.30.420.380">
    <property type="match status" value="1"/>
</dbReference>
<protein>
    <recommendedName>
        <fullName evidence="10">Type II secretion system protein L</fullName>
        <shortName evidence="10">T2SS protein L</shortName>
    </recommendedName>
</protein>
<comment type="function">
    <text evidence="10">Inner membrane component of the type II secretion system required for the energy-dependent secretion of extracellular factors such as proteases and toxins from the periplasm.</text>
</comment>
<keyword evidence="5" id="KW-0997">Cell inner membrane</keyword>
<dbReference type="CDD" id="cd24017">
    <property type="entry name" value="ASKHA_T2SSL_N"/>
    <property type="match status" value="1"/>
</dbReference>
<evidence type="ECO:0000259" key="11">
    <source>
        <dbReference type="Pfam" id="PF05134"/>
    </source>
</evidence>
<dbReference type="PIRSF" id="PIRSF015761">
    <property type="entry name" value="Protein_L"/>
    <property type="match status" value="1"/>
</dbReference>
<dbReference type="Pfam" id="PF12693">
    <property type="entry name" value="GspL_C"/>
    <property type="match status" value="1"/>
</dbReference>
<accession>A0A095Y014</accession>
<dbReference type="GO" id="GO:0015627">
    <property type="term" value="C:type II protein secretion system complex"/>
    <property type="evidence" value="ECO:0007669"/>
    <property type="project" value="InterPro"/>
</dbReference>
<evidence type="ECO:0000256" key="10">
    <source>
        <dbReference type="PIRNR" id="PIRNR015761"/>
    </source>
</evidence>
<dbReference type="InterPro" id="IPR025691">
    <property type="entry name" value="GspL_pp_dom"/>
</dbReference>
<feature type="domain" description="GspL cytoplasmic actin-ATPase-like" evidence="11">
    <location>
        <begin position="49"/>
        <end position="239"/>
    </location>
</feature>
<evidence type="ECO:0000256" key="6">
    <source>
        <dbReference type="ARBA" id="ARBA00022692"/>
    </source>
</evidence>
<dbReference type="RefSeq" id="WP_035516076.1">
    <property type="nucleotide sequence ID" value="NZ_KN234760.1"/>
</dbReference>
<keyword evidence="6" id="KW-0812">Transmembrane</keyword>
<evidence type="ECO:0000256" key="5">
    <source>
        <dbReference type="ARBA" id="ARBA00022519"/>
    </source>
</evidence>
<keyword evidence="7 10" id="KW-0653">Protein transport</keyword>
<sequence length="400" mass="43175">MSENLNVLRLVGGELRWYRAGSTGAPEPVSDPGVAGRLAGLLAERREAVVFAAPGEDVRLVALTVTAEEKKHLSASLPFMLEEAVAEDIEALHVAGHHRGDLAYTAMLCRHACMAAWAEALAVLPPVRCWTPEPLLLPWRAGEWCLLVEGDRALLRHGAGAGTAVERDLLPPLLEALLAGGETPDALVVYGEDQTADTALLPAALAGRCQWRRGGFAQALWLTEDGERPNLRQGEYAPRLPLGRWWTQWQRVAVVLGVAFALQLAATAADYRQLRGVNLSLREAIQTRYREAYPRGAVVDAETQLRRQLEALKGSGQSSGFTRLLARVGAVVHGQRGTAIESLNYSQRGSELRLNIRAPDFGAVERVRSGLAAAGVDAIMESSTNDGDGVRARLRVGGRS</sequence>